<accession>A0AAN9FRX4</accession>
<gene>
    <name evidence="3" type="ORF">RIF29_09435</name>
</gene>
<evidence type="ECO:0000256" key="1">
    <source>
        <dbReference type="SAM" id="MobiDB-lite"/>
    </source>
</evidence>
<comment type="caution">
    <text evidence="3">The sequence shown here is derived from an EMBL/GenBank/DDBJ whole genome shotgun (WGS) entry which is preliminary data.</text>
</comment>
<feature type="region of interest" description="Disordered" evidence="1">
    <location>
        <begin position="21"/>
        <end position="148"/>
    </location>
</feature>
<proteinExistence type="predicted"/>
<evidence type="ECO:0000313" key="3">
    <source>
        <dbReference type="EMBL" id="KAK7281442.1"/>
    </source>
</evidence>
<protein>
    <submittedName>
        <fullName evidence="3">Uncharacterized protein</fullName>
    </submittedName>
</protein>
<feature type="chain" id="PRO_5042812879" evidence="2">
    <location>
        <begin position="25"/>
        <end position="193"/>
    </location>
</feature>
<evidence type="ECO:0000256" key="2">
    <source>
        <dbReference type="SAM" id="SignalP"/>
    </source>
</evidence>
<keyword evidence="2" id="KW-0732">Signal</keyword>
<feature type="compositionally biased region" description="Polar residues" evidence="1">
    <location>
        <begin position="21"/>
        <end position="30"/>
    </location>
</feature>
<feature type="compositionally biased region" description="Polar residues" evidence="1">
    <location>
        <begin position="53"/>
        <end position="62"/>
    </location>
</feature>
<dbReference type="Proteomes" id="UP001372338">
    <property type="component" value="Unassembled WGS sequence"/>
</dbReference>
<feature type="signal peptide" evidence="2">
    <location>
        <begin position="1"/>
        <end position="24"/>
    </location>
</feature>
<feature type="compositionally biased region" description="Polar residues" evidence="1">
    <location>
        <begin position="87"/>
        <end position="96"/>
    </location>
</feature>
<organism evidence="3 4">
    <name type="scientific">Crotalaria pallida</name>
    <name type="common">Smooth rattlebox</name>
    <name type="synonym">Crotalaria striata</name>
    <dbReference type="NCBI Taxonomy" id="3830"/>
    <lineage>
        <taxon>Eukaryota</taxon>
        <taxon>Viridiplantae</taxon>
        <taxon>Streptophyta</taxon>
        <taxon>Embryophyta</taxon>
        <taxon>Tracheophyta</taxon>
        <taxon>Spermatophyta</taxon>
        <taxon>Magnoliopsida</taxon>
        <taxon>eudicotyledons</taxon>
        <taxon>Gunneridae</taxon>
        <taxon>Pentapetalae</taxon>
        <taxon>rosids</taxon>
        <taxon>fabids</taxon>
        <taxon>Fabales</taxon>
        <taxon>Fabaceae</taxon>
        <taxon>Papilionoideae</taxon>
        <taxon>50 kb inversion clade</taxon>
        <taxon>genistoids sensu lato</taxon>
        <taxon>core genistoids</taxon>
        <taxon>Crotalarieae</taxon>
        <taxon>Crotalaria</taxon>
    </lineage>
</organism>
<name>A0AAN9FRX4_CROPI</name>
<dbReference type="AlphaFoldDB" id="A0AAN9FRX4"/>
<evidence type="ECO:0000313" key="4">
    <source>
        <dbReference type="Proteomes" id="UP001372338"/>
    </source>
</evidence>
<reference evidence="3 4" key="1">
    <citation type="submission" date="2024-01" db="EMBL/GenBank/DDBJ databases">
        <title>The genomes of 5 underutilized Papilionoideae crops provide insights into root nodulation and disease resistanc.</title>
        <authorList>
            <person name="Yuan L."/>
        </authorList>
    </citation>
    <scope>NUCLEOTIDE SEQUENCE [LARGE SCALE GENOMIC DNA]</scope>
    <source>
        <strain evidence="3">ZHUSHIDOU_FW_LH</strain>
        <tissue evidence="3">Leaf</tissue>
    </source>
</reference>
<dbReference type="EMBL" id="JAYWIO010000002">
    <property type="protein sequence ID" value="KAK7281442.1"/>
    <property type="molecule type" value="Genomic_DNA"/>
</dbReference>
<sequence>MILKLMLLLCLVSVISNHASLSTARQLKNPSNEEEKKQVIGSESVGGGEHQSKNNTSNSADQPKNPPNEEKKEVNASESGGGEHQSKNNTLSSADQPKNNPPNEEKKEVIAASESVGGRDPSKKNNKAKMGGVKDEKHPFPLPQFPWPMQPPVGGLPFPSPFDVPIIPPLPFEFPPWPFPDLDIPGIVPSPPA</sequence>
<keyword evidence="4" id="KW-1185">Reference proteome</keyword>